<dbReference type="InterPro" id="IPR017853">
    <property type="entry name" value="GH"/>
</dbReference>
<name>A0AAE3ELH6_9SPIR</name>
<dbReference type="PANTHER" id="PTHR31776:SF0">
    <property type="entry name" value="ALPHA-L-ARABINOFURANOSIDASE 1"/>
    <property type="match status" value="1"/>
</dbReference>
<dbReference type="InterPro" id="IPR013320">
    <property type="entry name" value="ConA-like_dom_sf"/>
</dbReference>
<proteinExistence type="inferred from homology"/>
<evidence type="ECO:0000313" key="10">
    <source>
        <dbReference type="Proteomes" id="UP001198163"/>
    </source>
</evidence>
<organism evidence="9 10">
    <name type="scientific">Teretinema zuelzerae</name>
    <dbReference type="NCBI Taxonomy" id="156"/>
    <lineage>
        <taxon>Bacteria</taxon>
        <taxon>Pseudomonadati</taxon>
        <taxon>Spirochaetota</taxon>
        <taxon>Spirochaetia</taxon>
        <taxon>Spirochaetales</taxon>
        <taxon>Treponemataceae</taxon>
        <taxon>Teretinema</taxon>
    </lineage>
</organism>
<dbReference type="Proteomes" id="UP001198163">
    <property type="component" value="Unassembled WGS sequence"/>
</dbReference>
<evidence type="ECO:0000313" key="9">
    <source>
        <dbReference type="EMBL" id="MCD1655893.1"/>
    </source>
</evidence>
<dbReference type="EMBL" id="JAINWA010000003">
    <property type="protein sequence ID" value="MCD1655893.1"/>
    <property type="molecule type" value="Genomic_DNA"/>
</dbReference>
<reference evidence="9" key="1">
    <citation type="submission" date="2021-08" db="EMBL/GenBank/DDBJ databases">
        <title>Comparative analyses of Brucepasteria parasyntrophica and Teretinema zuelzerae.</title>
        <authorList>
            <person name="Song Y."/>
            <person name="Brune A."/>
        </authorList>
    </citation>
    <scope>NUCLEOTIDE SEQUENCE</scope>
    <source>
        <strain evidence="9">DSM 1903</strain>
    </source>
</reference>
<dbReference type="SUPFAM" id="SSF49899">
    <property type="entry name" value="Concanavalin A-like lectins/glucanases"/>
    <property type="match status" value="1"/>
</dbReference>
<evidence type="ECO:0000256" key="2">
    <source>
        <dbReference type="ARBA" id="ARBA00007186"/>
    </source>
</evidence>
<dbReference type="InterPro" id="IPR010720">
    <property type="entry name" value="Alpha-L-AF_C"/>
</dbReference>
<evidence type="ECO:0000259" key="8">
    <source>
        <dbReference type="SMART" id="SM00813"/>
    </source>
</evidence>
<dbReference type="SMART" id="SM00813">
    <property type="entry name" value="Alpha-L-AF_C"/>
    <property type="match status" value="1"/>
</dbReference>
<dbReference type="RefSeq" id="WP_230757899.1">
    <property type="nucleotide sequence ID" value="NZ_JAINWA010000003.1"/>
</dbReference>
<dbReference type="GO" id="GO:0046556">
    <property type="term" value="F:alpha-L-arabinofuranosidase activity"/>
    <property type="evidence" value="ECO:0007669"/>
    <property type="project" value="UniProtKB-EC"/>
</dbReference>
<evidence type="ECO:0000256" key="7">
    <source>
        <dbReference type="SAM" id="SignalP"/>
    </source>
</evidence>
<dbReference type="EC" id="3.2.1.55" evidence="3"/>
<dbReference type="Pfam" id="PF06439">
    <property type="entry name" value="3keto-disac_hyd"/>
    <property type="match status" value="1"/>
</dbReference>
<evidence type="ECO:0000256" key="4">
    <source>
        <dbReference type="ARBA" id="ARBA00022729"/>
    </source>
</evidence>
<comment type="similarity">
    <text evidence="2">Belongs to the glycosyl hydrolase 51 family.</text>
</comment>
<feature type="chain" id="PRO_5041995337" description="non-reducing end alpha-L-arabinofuranosidase" evidence="7">
    <location>
        <begin position="21"/>
        <end position="820"/>
    </location>
</feature>
<dbReference type="PANTHER" id="PTHR31776">
    <property type="entry name" value="ALPHA-L-ARABINOFURANOSIDASE 1"/>
    <property type="match status" value="1"/>
</dbReference>
<dbReference type="Gene3D" id="3.20.20.80">
    <property type="entry name" value="Glycosidases"/>
    <property type="match status" value="1"/>
</dbReference>
<sequence>MRKKGVVSLILLSFAFIAGAQSPTAVLEIDGAGKKTAVSPNLYGIFYEDINFAADGGLYAELIQNRSFEYKFATESWDTLKGGESRKPRIKIRTENPLNPQNPKYAQIERTSPGMGVVNAGFGGIAVKEGKKYPGSIWLRSPGGEISSVAAALDSGSGETLSSASIKGIGTEWKKFEFTLSPTKDSSKAKLIISPDQNGILDMDMVSLFPPETYKNRENGFRTDLAVLLEELNPGFMRFPGGCVVEGRVIEEAYRWKDTIGPVEERKEAPNFWGYQQTYGIGFHEYFQFCEDIGADAVPIVNCHMSFADRDIPYINLKDLPDLKEWIQDAIDVLEYANGPAASKWGALRAKNGHPAPFNVKYLGIGNEQFNQSYFDRYEAFAKEIKKVYPEVKLILSSGPLPSGIIFDSAWMKAREFQKEGLVDLIDEHYYCPPEWFLANTKRYDSYDRSKTKVFLGEYAAHADGRRNNMFAAIAEAAFMTGLERNGDVVEMASYAPLFAKEGNVQWAPDMIWFDNEKAWTTPSYWVQKMFADRKSEKTLASVLTVDSSNRKPAAIGGSVGLGTWATRTEYADIMVKDADGKVLYDGRKAKIRDWKPLTGSWSAKKNAIVQDSSGTDCRILLDAPGWDGYTFSMKARKTDGAEGMLVMFGVKDRTWYWWNIGGWNNTQSAIEKGTGESKGIIGESVPVSIEAGRWYDIRVEVYGAVAKCYLDGRLVHTISDAQAWDPVFAHAGEAKNGDIIIKLVNADGNKNPVRIKLANVGPLQATASAVVLAGAKDAENTAARPEAVLPAKTEFQGVSQDFTVTLEPWSASILTLKKK</sequence>
<evidence type="ECO:0000256" key="3">
    <source>
        <dbReference type="ARBA" id="ARBA00012670"/>
    </source>
</evidence>
<dbReference type="AlphaFoldDB" id="A0AAE3ELH6"/>
<keyword evidence="6" id="KW-0325">Glycoprotein</keyword>
<evidence type="ECO:0000256" key="1">
    <source>
        <dbReference type="ARBA" id="ARBA00001462"/>
    </source>
</evidence>
<comment type="caution">
    <text evidence="9">The sequence shown here is derived from an EMBL/GenBank/DDBJ whole genome shotgun (WGS) entry which is preliminary data.</text>
</comment>
<dbReference type="InterPro" id="IPR055235">
    <property type="entry name" value="ASD1_cat"/>
</dbReference>
<gene>
    <name evidence="9" type="ORF">K7J14_14435</name>
</gene>
<dbReference type="Pfam" id="PF22848">
    <property type="entry name" value="ASD1_dom"/>
    <property type="match status" value="1"/>
</dbReference>
<evidence type="ECO:0000256" key="5">
    <source>
        <dbReference type="ARBA" id="ARBA00022801"/>
    </source>
</evidence>
<keyword evidence="4 7" id="KW-0732">Signal</keyword>
<dbReference type="Gene3D" id="2.60.120.260">
    <property type="entry name" value="Galactose-binding domain-like"/>
    <property type="match status" value="1"/>
</dbReference>
<dbReference type="SUPFAM" id="SSF51011">
    <property type="entry name" value="Glycosyl hydrolase domain"/>
    <property type="match status" value="1"/>
</dbReference>
<dbReference type="GO" id="GO:0046373">
    <property type="term" value="P:L-arabinose metabolic process"/>
    <property type="evidence" value="ECO:0007669"/>
    <property type="project" value="InterPro"/>
</dbReference>
<accession>A0AAE3ELH6</accession>
<comment type="catalytic activity">
    <reaction evidence="1">
        <text>Hydrolysis of terminal non-reducing alpha-L-arabinofuranoside residues in alpha-L-arabinosides.</text>
        <dbReference type="EC" id="3.2.1.55"/>
    </reaction>
</comment>
<keyword evidence="5" id="KW-0378">Hydrolase</keyword>
<dbReference type="SUPFAM" id="SSF51445">
    <property type="entry name" value="(Trans)glycosidases"/>
    <property type="match status" value="1"/>
</dbReference>
<feature type="signal peptide" evidence="7">
    <location>
        <begin position="1"/>
        <end position="20"/>
    </location>
</feature>
<evidence type="ECO:0000256" key="6">
    <source>
        <dbReference type="ARBA" id="ARBA00023180"/>
    </source>
</evidence>
<protein>
    <recommendedName>
        <fullName evidence="3">non-reducing end alpha-L-arabinofuranosidase</fullName>
        <ecNumber evidence="3">3.2.1.55</ecNumber>
    </recommendedName>
</protein>
<keyword evidence="10" id="KW-1185">Reference proteome</keyword>
<dbReference type="InterPro" id="IPR010496">
    <property type="entry name" value="AL/BT2_dom"/>
</dbReference>
<dbReference type="Gene3D" id="2.60.120.560">
    <property type="entry name" value="Exo-inulinase, domain 1"/>
    <property type="match status" value="1"/>
</dbReference>
<feature type="domain" description="Alpha-L-arabinofuranosidase C-terminal" evidence="8">
    <location>
        <begin position="457"/>
        <end position="811"/>
    </location>
</feature>
<dbReference type="InterPro" id="IPR051563">
    <property type="entry name" value="Glycosyl_Hydrolase_51"/>
</dbReference>
<dbReference type="Pfam" id="PF06964">
    <property type="entry name" value="Alpha-L-AF_C"/>
    <property type="match status" value="1"/>
</dbReference>